<evidence type="ECO:0000313" key="5">
    <source>
        <dbReference type="Proteomes" id="UP000695562"/>
    </source>
</evidence>
<gene>
    <name evidence="4" type="ORF">CYY_002798</name>
</gene>
<keyword evidence="5" id="KW-1185">Reference proteome</keyword>
<evidence type="ECO:0000259" key="3">
    <source>
        <dbReference type="PROSITE" id="PS51180"/>
    </source>
</evidence>
<evidence type="ECO:0000256" key="2">
    <source>
        <dbReference type="SAM" id="MobiDB-lite"/>
    </source>
</evidence>
<dbReference type="Proteomes" id="UP000695562">
    <property type="component" value="Unassembled WGS sequence"/>
</dbReference>
<organism evidence="4 5">
    <name type="scientific">Polysphondylium violaceum</name>
    <dbReference type="NCBI Taxonomy" id="133409"/>
    <lineage>
        <taxon>Eukaryota</taxon>
        <taxon>Amoebozoa</taxon>
        <taxon>Evosea</taxon>
        <taxon>Eumycetozoa</taxon>
        <taxon>Dictyostelia</taxon>
        <taxon>Dictyosteliales</taxon>
        <taxon>Dictyosteliaceae</taxon>
        <taxon>Polysphondylium</taxon>
    </lineage>
</organism>
<dbReference type="CDD" id="cd09247">
    <property type="entry name" value="BRO1_Alix_like_2"/>
    <property type="match status" value="1"/>
</dbReference>
<reference evidence="4" key="1">
    <citation type="submission" date="2020-01" db="EMBL/GenBank/DDBJ databases">
        <title>Development of genomics and gene disruption for Polysphondylium violaceum indicates a role for the polyketide synthase stlB in stalk morphogenesis.</title>
        <authorList>
            <person name="Narita B."/>
            <person name="Kawabe Y."/>
            <person name="Kin K."/>
            <person name="Saito T."/>
            <person name="Gibbs R."/>
            <person name="Kuspa A."/>
            <person name="Muzny D."/>
            <person name="Queller D."/>
            <person name="Richards S."/>
            <person name="Strassman J."/>
            <person name="Sucgang R."/>
            <person name="Worley K."/>
            <person name="Schaap P."/>
        </authorList>
    </citation>
    <scope>NUCLEOTIDE SEQUENCE</scope>
    <source>
        <strain evidence="4">QSvi11</strain>
    </source>
</reference>
<protein>
    <recommendedName>
        <fullName evidence="3">BRO1 domain-containing protein</fullName>
    </recommendedName>
</protein>
<sequence>MNPTETPWKLFMNKFEIPQSKRVQFEKVIRTQSPESATMLANTSLSRNELIIIIEKSSPSTIISACEKYLPDLYGLMISVEDNNSLRLNEQLCFSWSSINSKSSFYTGYSLRFELIMNLVVFGLAHYNRASEINDSTNEANFDENAKLIVNHLKIASGIFDFIARVELSRWMNPPEDRPLECTTNFSIALSSLCVSLANCVTVRKATKQKTSTAIIAKIACESWHKAELTKNFLKDLGAPHYKKLSKSLRGYLNCLITLLYSTTMMFMAKSYKEQEKVGDALAYFSLASPLSKYKKPSDSRLSANLVALVNEIQYEHQILTKENDVIYFEKRSDPNSLEQPQPKGLVSPLTFSPPMPSFMSIQ</sequence>
<dbReference type="InterPro" id="IPR038898">
    <property type="entry name" value="BROX"/>
</dbReference>
<evidence type="ECO:0000256" key="1">
    <source>
        <dbReference type="ARBA" id="ARBA00008901"/>
    </source>
</evidence>
<name>A0A8J4PZL9_9MYCE</name>
<dbReference type="OrthoDB" id="10266451at2759"/>
<feature type="domain" description="BRO1" evidence="3">
    <location>
        <begin position="1"/>
        <end position="363"/>
    </location>
</feature>
<dbReference type="PANTHER" id="PTHR23032:SF15">
    <property type="entry name" value="BRO1 DOMAIN-CONTAINING PROTEIN"/>
    <property type="match status" value="1"/>
</dbReference>
<comment type="similarity">
    <text evidence="1">Belongs to the BROX family.</text>
</comment>
<comment type="caution">
    <text evidence="4">The sequence shown here is derived from an EMBL/GenBank/DDBJ whole genome shotgun (WGS) entry which is preliminary data.</text>
</comment>
<dbReference type="PANTHER" id="PTHR23032">
    <property type="entry name" value="BRO1 DOMAIN-CONTAINING PROTEIN BROX"/>
    <property type="match status" value="1"/>
</dbReference>
<dbReference type="InterPro" id="IPR038499">
    <property type="entry name" value="BRO1_sf"/>
</dbReference>
<feature type="region of interest" description="Disordered" evidence="2">
    <location>
        <begin position="334"/>
        <end position="363"/>
    </location>
</feature>
<dbReference type="Gene3D" id="1.25.40.280">
    <property type="entry name" value="alix/aip1 like domains"/>
    <property type="match status" value="1"/>
</dbReference>
<dbReference type="Pfam" id="PF03097">
    <property type="entry name" value="BRO1"/>
    <property type="match status" value="1"/>
</dbReference>
<dbReference type="EMBL" id="AJWJ01000081">
    <property type="protein sequence ID" value="KAF2075907.1"/>
    <property type="molecule type" value="Genomic_DNA"/>
</dbReference>
<accession>A0A8J4PZL9</accession>
<evidence type="ECO:0000313" key="4">
    <source>
        <dbReference type="EMBL" id="KAF2075907.1"/>
    </source>
</evidence>
<proteinExistence type="inferred from homology"/>
<dbReference type="AlphaFoldDB" id="A0A8J4PZL9"/>
<dbReference type="SMART" id="SM01041">
    <property type="entry name" value="BRO1"/>
    <property type="match status" value="1"/>
</dbReference>
<dbReference type="InterPro" id="IPR004328">
    <property type="entry name" value="BRO1_dom"/>
</dbReference>
<dbReference type="PROSITE" id="PS51180">
    <property type="entry name" value="BRO1"/>
    <property type="match status" value="1"/>
</dbReference>